<dbReference type="PROSITE" id="PS51257">
    <property type="entry name" value="PROKAR_LIPOPROTEIN"/>
    <property type="match status" value="1"/>
</dbReference>
<evidence type="ECO:0000313" key="13">
    <source>
        <dbReference type="Proteomes" id="UP000325122"/>
    </source>
</evidence>
<evidence type="ECO:0000256" key="8">
    <source>
        <dbReference type="RuleBase" id="RU004447"/>
    </source>
</evidence>
<feature type="domain" description="Peptidase M16 C-terminal" evidence="11">
    <location>
        <begin position="230"/>
        <end position="423"/>
    </location>
</feature>
<keyword evidence="6" id="KW-0862">Zinc</keyword>
<evidence type="ECO:0000256" key="2">
    <source>
        <dbReference type="ARBA" id="ARBA00007261"/>
    </source>
</evidence>
<feature type="signal peptide" evidence="9">
    <location>
        <begin position="1"/>
        <end position="22"/>
    </location>
</feature>
<dbReference type="InterPro" id="IPR050626">
    <property type="entry name" value="Peptidase_M16"/>
</dbReference>
<feature type="domain" description="Peptidase M16 C-terminal" evidence="11">
    <location>
        <begin position="737"/>
        <end position="898"/>
    </location>
</feature>
<dbReference type="Proteomes" id="UP000325122">
    <property type="component" value="Unassembled WGS sequence"/>
</dbReference>
<feature type="chain" id="PRO_5024297685" evidence="9">
    <location>
        <begin position="23"/>
        <end position="978"/>
    </location>
</feature>
<evidence type="ECO:0000256" key="4">
    <source>
        <dbReference type="ARBA" id="ARBA00022723"/>
    </source>
</evidence>
<organism evidence="12 13">
    <name type="scientific">Alkalicaulis satelles</name>
    <dbReference type="NCBI Taxonomy" id="2609175"/>
    <lineage>
        <taxon>Bacteria</taxon>
        <taxon>Pseudomonadati</taxon>
        <taxon>Pseudomonadota</taxon>
        <taxon>Alphaproteobacteria</taxon>
        <taxon>Maricaulales</taxon>
        <taxon>Maricaulaceae</taxon>
        <taxon>Alkalicaulis</taxon>
    </lineage>
</organism>
<dbReference type="GO" id="GO:0004222">
    <property type="term" value="F:metalloendopeptidase activity"/>
    <property type="evidence" value="ECO:0007669"/>
    <property type="project" value="InterPro"/>
</dbReference>
<keyword evidence="9" id="KW-0732">Signal</keyword>
<evidence type="ECO:0000256" key="7">
    <source>
        <dbReference type="ARBA" id="ARBA00023049"/>
    </source>
</evidence>
<dbReference type="Gene3D" id="3.30.830.10">
    <property type="entry name" value="Metalloenzyme, LuxS/M16 peptidase-like"/>
    <property type="match status" value="4"/>
</dbReference>
<sequence length="978" mass="107817">MTMMTGRALLALALACGLLALSGCERHSEPESDLRAAFEAADFPHEASDIPADPGVRYGVLDNGMRYAIMANATPSNTAAVRLVLNVGSLSEDEDQRGLAHFIEHMAFKGTTNVPQNEMVRLLERYGLAFGPDTNAFTGHDLVGYQLNLPQASEELLGVALFLMRETASELLFLDEEIESERGVILGEERFRNTPVNRFFSAYFRFLYPDTLVPERDPIGTVDVIETAPREAFVRYYEAFYRPERAILVVTGDFDPDLIEAKIRNGFDISIPGLDVERVESFETWTQPGEPGGDPEIGAVTRASEPQFGFFHDPGVVTLIAVDMIAPGPAALDTRAAREEAMLRQLGQAIVQRRLQAQINRGDAPLVQANLSHVNQFGLANRAGVFAVSSPDRWREGVAMVEQELRRALEHGFTRSELDEQMANTRTALRNGADQAGTRQTTSLADSIWSAWLRGAVFNHPEFARDWFEALEPSITPGRVEAAFRRAFEAAPPHVMVALNQDLAEGEAAVREAWLASTAERVDPPAETDADAFAYDDFGPAGQVIERTELEEFGVTQMRFANGVRLNVKPTDFESRVVRVRVDFGAGDMTDQPVPAAGSILGAAFGGGGLEAHDRDALQRLLAGRSVSYGLGVGSESFFFSNATTPSDFELQMQVLAAFMTAPGWREDGLNQFRAIAEEVRRGQNAQAVQVAINRGGRVLRGGDPRFGFPTAEEVAGFTMDHARQMLAPALAEAPVEITIVGDVTVERAMEVTAATFGALPERAESWPEFDHNRQISFPEPAREPVVLHFDGQDYQGMANVYFPIGDGFDARRRRALQLMAGIFDLKATERFREREGATYSPIVQGQPSTVYPGFGFVWAGLDVAVSDISRMYEIVDEIAGVMASGEITEDELQRARQPVLERLREQRERNPFWIGALARSQSDPDRLEDLRTAEAHYREVTVEEITALAREALDPGRAFRMTILPRSLAPLPEDIDD</sequence>
<dbReference type="InterPro" id="IPR007863">
    <property type="entry name" value="Peptidase_M16_C"/>
</dbReference>
<evidence type="ECO:0000313" key="12">
    <source>
        <dbReference type="EMBL" id="KAA5803443.1"/>
    </source>
</evidence>
<dbReference type="EMBL" id="VWOJ01000002">
    <property type="protein sequence ID" value="KAA5803443.1"/>
    <property type="molecule type" value="Genomic_DNA"/>
</dbReference>
<dbReference type="GO" id="GO:0046872">
    <property type="term" value="F:metal ion binding"/>
    <property type="evidence" value="ECO:0007669"/>
    <property type="project" value="UniProtKB-KW"/>
</dbReference>
<dbReference type="InterPro" id="IPR011249">
    <property type="entry name" value="Metalloenz_LuxS/M16"/>
</dbReference>
<dbReference type="GO" id="GO:0006508">
    <property type="term" value="P:proteolysis"/>
    <property type="evidence" value="ECO:0007669"/>
    <property type="project" value="UniProtKB-KW"/>
</dbReference>
<evidence type="ECO:0000256" key="3">
    <source>
        <dbReference type="ARBA" id="ARBA00022670"/>
    </source>
</evidence>
<proteinExistence type="inferred from homology"/>
<keyword evidence="5" id="KW-0378">Hydrolase</keyword>
<comment type="similarity">
    <text evidence="2 8">Belongs to the peptidase M16 family.</text>
</comment>
<dbReference type="Pfam" id="PF05193">
    <property type="entry name" value="Peptidase_M16_C"/>
    <property type="match status" value="2"/>
</dbReference>
<evidence type="ECO:0000259" key="10">
    <source>
        <dbReference type="Pfam" id="PF00675"/>
    </source>
</evidence>
<dbReference type="InterPro" id="IPR001431">
    <property type="entry name" value="Pept_M16_Zn_BS"/>
</dbReference>
<reference evidence="12 13" key="1">
    <citation type="submission" date="2019-09" db="EMBL/GenBank/DDBJ databases">
        <authorList>
            <person name="Kevbrin V."/>
            <person name="Grouzdev D.S."/>
        </authorList>
    </citation>
    <scope>NUCLEOTIDE SEQUENCE [LARGE SCALE GENOMIC DNA]</scope>
    <source>
        <strain evidence="12 13">G-192</strain>
    </source>
</reference>
<dbReference type="PANTHER" id="PTHR43690:SF17">
    <property type="entry name" value="PROTEIN YHJJ"/>
    <property type="match status" value="1"/>
</dbReference>
<keyword evidence="3" id="KW-0645">Protease</keyword>
<evidence type="ECO:0000256" key="6">
    <source>
        <dbReference type="ARBA" id="ARBA00022833"/>
    </source>
</evidence>
<dbReference type="InterPro" id="IPR011765">
    <property type="entry name" value="Pept_M16_N"/>
</dbReference>
<evidence type="ECO:0000256" key="5">
    <source>
        <dbReference type="ARBA" id="ARBA00022801"/>
    </source>
</evidence>
<comment type="cofactor">
    <cofactor evidence="1">
        <name>Zn(2+)</name>
        <dbReference type="ChEBI" id="CHEBI:29105"/>
    </cofactor>
</comment>
<dbReference type="PANTHER" id="PTHR43690">
    <property type="entry name" value="NARDILYSIN"/>
    <property type="match status" value="1"/>
</dbReference>
<keyword evidence="13" id="KW-1185">Reference proteome</keyword>
<evidence type="ECO:0000256" key="1">
    <source>
        <dbReference type="ARBA" id="ARBA00001947"/>
    </source>
</evidence>
<keyword evidence="4" id="KW-0479">Metal-binding</keyword>
<dbReference type="SUPFAM" id="SSF63411">
    <property type="entry name" value="LuxS/MPP-like metallohydrolase"/>
    <property type="match status" value="4"/>
</dbReference>
<gene>
    <name evidence="12" type="ORF">F1654_06450</name>
</gene>
<comment type="caution">
    <text evidence="12">The sequence shown here is derived from an EMBL/GenBank/DDBJ whole genome shotgun (WGS) entry which is preliminary data.</text>
</comment>
<dbReference type="Pfam" id="PF00675">
    <property type="entry name" value="Peptidase_M16"/>
    <property type="match status" value="1"/>
</dbReference>
<feature type="domain" description="Peptidase M16 N-terminal" evidence="10">
    <location>
        <begin position="69"/>
        <end position="188"/>
    </location>
</feature>
<dbReference type="AlphaFoldDB" id="A0A5M6ZFC2"/>
<keyword evidence="7" id="KW-0482">Metalloprotease</keyword>
<protein>
    <submittedName>
        <fullName evidence="12">Insulinase family protein</fullName>
    </submittedName>
</protein>
<evidence type="ECO:0000256" key="9">
    <source>
        <dbReference type="SAM" id="SignalP"/>
    </source>
</evidence>
<dbReference type="PROSITE" id="PS00143">
    <property type="entry name" value="INSULINASE"/>
    <property type="match status" value="1"/>
</dbReference>
<evidence type="ECO:0000259" key="11">
    <source>
        <dbReference type="Pfam" id="PF05193"/>
    </source>
</evidence>
<name>A0A5M6ZFC2_9PROT</name>
<accession>A0A5M6ZFC2</accession>